<name>A0ABS5VZ81_9SPHN</name>
<dbReference type="InterPro" id="IPR032675">
    <property type="entry name" value="LRR_dom_sf"/>
</dbReference>
<gene>
    <name evidence="1" type="ORF">KK137_00250</name>
</gene>
<evidence type="ECO:0000313" key="2">
    <source>
        <dbReference type="Proteomes" id="UP000811255"/>
    </source>
</evidence>
<evidence type="ECO:0000313" key="1">
    <source>
        <dbReference type="EMBL" id="MBT2132749.1"/>
    </source>
</evidence>
<dbReference type="EMBL" id="JAHFVK010000001">
    <property type="protein sequence ID" value="MBT2132749.1"/>
    <property type="molecule type" value="Genomic_DNA"/>
</dbReference>
<dbReference type="RefSeq" id="WP_214533823.1">
    <property type="nucleotide sequence ID" value="NZ_JAHFVK010000001.1"/>
</dbReference>
<sequence length="235" mass="26464">MGETSLIDGRNAELRRLPDWAAVRRAHVATAEDIAEGATLVSLNRNKKSHRGIGQRKSIMTLFASAVDQAYLDEICELEELEYLWLGWPVTAADFSGLERLRRLTYLKLDSPRNVAHFDPITRLPALTHLFVENAKHMGSLDWISPLKDQLTSLGVEGSMWTMQKVPSLAPLTGFGFEALFMTSVRLADKNLIPLAACPNLAYLQCARFAPKRQFDDLKALRPDIACSWFDRYDT</sequence>
<comment type="caution">
    <text evidence="1">The sequence shown here is derived from an EMBL/GenBank/DDBJ whole genome shotgun (WGS) entry which is preliminary data.</text>
</comment>
<keyword evidence="2" id="KW-1185">Reference proteome</keyword>
<dbReference type="Proteomes" id="UP000811255">
    <property type="component" value="Unassembled WGS sequence"/>
</dbReference>
<reference evidence="1 2" key="1">
    <citation type="submission" date="2021-05" db="EMBL/GenBank/DDBJ databases">
        <title>Croceibacterium sp. LX-88 genome sequence.</title>
        <authorList>
            <person name="Luo X."/>
        </authorList>
    </citation>
    <scope>NUCLEOTIDE SEQUENCE [LARGE SCALE GENOMIC DNA]</scope>
    <source>
        <strain evidence="1 2">LX-88</strain>
    </source>
</reference>
<proteinExistence type="predicted"/>
<protein>
    <submittedName>
        <fullName evidence="1">Uncharacterized protein</fullName>
    </submittedName>
</protein>
<dbReference type="SUPFAM" id="SSF52058">
    <property type="entry name" value="L domain-like"/>
    <property type="match status" value="1"/>
</dbReference>
<dbReference type="Gene3D" id="3.80.10.10">
    <property type="entry name" value="Ribonuclease Inhibitor"/>
    <property type="match status" value="1"/>
</dbReference>
<organism evidence="1 2">
    <name type="scientific">Croceibacterium selenioxidans</name>
    <dbReference type="NCBI Taxonomy" id="2838833"/>
    <lineage>
        <taxon>Bacteria</taxon>
        <taxon>Pseudomonadati</taxon>
        <taxon>Pseudomonadota</taxon>
        <taxon>Alphaproteobacteria</taxon>
        <taxon>Sphingomonadales</taxon>
        <taxon>Erythrobacteraceae</taxon>
        <taxon>Croceibacterium</taxon>
    </lineage>
</organism>
<accession>A0ABS5VZ81</accession>